<proteinExistence type="predicted"/>
<organism evidence="2 4">
    <name type="scientific">Holothuria leucospilota</name>
    <name type="common">Black long sea cucumber</name>
    <name type="synonym">Mertensiothuria leucospilota</name>
    <dbReference type="NCBI Taxonomy" id="206669"/>
    <lineage>
        <taxon>Eukaryota</taxon>
        <taxon>Metazoa</taxon>
        <taxon>Echinodermata</taxon>
        <taxon>Eleutherozoa</taxon>
        <taxon>Echinozoa</taxon>
        <taxon>Holothuroidea</taxon>
        <taxon>Aspidochirotacea</taxon>
        <taxon>Aspidochirotida</taxon>
        <taxon>Holothuriidae</taxon>
        <taxon>Holothuria</taxon>
    </lineage>
</organism>
<dbReference type="OrthoDB" id="6747606at2759"/>
<evidence type="ECO:0000313" key="3">
    <source>
        <dbReference type="EMBL" id="KAJ8044013.1"/>
    </source>
</evidence>
<name>A0A9Q1CG53_HOLLE</name>
<dbReference type="Proteomes" id="UP001152320">
    <property type="component" value="Chromosome 4"/>
</dbReference>
<feature type="compositionally biased region" description="Basic residues" evidence="1">
    <location>
        <begin position="1"/>
        <end position="10"/>
    </location>
</feature>
<gene>
    <name evidence="2" type="ORF">HOLleu_11339</name>
    <name evidence="3" type="ORF">HOLleu_11348</name>
</gene>
<dbReference type="EMBL" id="JAIZAY010000004">
    <property type="protein sequence ID" value="KAJ8044013.1"/>
    <property type="molecule type" value="Genomic_DNA"/>
</dbReference>
<evidence type="ECO:0000313" key="2">
    <source>
        <dbReference type="EMBL" id="KAJ8044004.1"/>
    </source>
</evidence>
<comment type="caution">
    <text evidence="2">The sequence shown here is derived from an EMBL/GenBank/DDBJ whole genome shotgun (WGS) entry which is preliminary data.</text>
</comment>
<keyword evidence="4" id="KW-1185">Reference proteome</keyword>
<dbReference type="AlphaFoldDB" id="A0A9Q1CG53"/>
<evidence type="ECO:0000256" key="1">
    <source>
        <dbReference type="SAM" id="MobiDB-lite"/>
    </source>
</evidence>
<feature type="region of interest" description="Disordered" evidence="1">
    <location>
        <begin position="1"/>
        <end position="47"/>
    </location>
</feature>
<dbReference type="EMBL" id="JAIZAY010000004">
    <property type="protein sequence ID" value="KAJ8044004.1"/>
    <property type="molecule type" value="Genomic_DNA"/>
</dbReference>
<evidence type="ECO:0000313" key="4">
    <source>
        <dbReference type="Proteomes" id="UP001152320"/>
    </source>
</evidence>
<accession>A0A9Q1CG53</accession>
<feature type="compositionally biased region" description="Basic residues" evidence="1">
    <location>
        <begin position="18"/>
        <end position="30"/>
    </location>
</feature>
<reference evidence="2" key="1">
    <citation type="submission" date="2021-10" db="EMBL/GenBank/DDBJ databases">
        <title>Tropical sea cucumber genome reveals ecological adaptation and Cuvierian tubules defense mechanism.</title>
        <authorList>
            <person name="Chen T."/>
        </authorList>
    </citation>
    <scope>NUCLEOTIDE SEQUENCE</scope>
    <source>
        <strain evidence="2">Nanhai2018</strain>
        <tissue evidence="2">Muscle</tissue>
    </source>
</reference>
<protein>
    <submittedName>
        <fullName evidence="2">Uncharacterized protein</fullName>
    </submittedName>
</protein>
<sequence length="110" mass="12212">MAQGKLRKKMSLPGGVKSKMKSQHQQRRKAATGLKKGVLTAKDQKETRKTAEDSIEFMLSQNDCRAKAELIWAVNMAVHNSHNYSFASGDNNADIFQALLPDSVIAKHKT</sequence>